<accession>A0A399III4</accession>
<evidence type="ECO:0000313" key="1">
    <source>
        <dbReference type="EMBL" id="RII32824.1"/>
    </source>
</evidence>
<proteinExistence type="predicted"/>
<dbReference type="InterPro" id="IPR038148">
    <property type="entry name" value="Tn1545/Tn916_Xis"/>
</dbReference>
<dbReference type="AlphaFoldDB" id="A0A399III4"/>
<organism evidence="1 2">
    <name type="scientific">Clostridium chromiireducens</name>
    <dbReference type="NCBI Taxonomy" id="225345"/>
    <lineage>
        <taxon>Bacteria</taxon>
        <taxon>Bacillati</taxon>
        <taxon>Bacillota</taxon>
        <taxon>Clostridia</taxon>
        <taxon>Eubacteriales</taxon>
        <taxon>Clostridiaceae</taxon>
        <taxon>Clostridium</taxon>
    </lineage>
</organism>
<name>A0A399III4_9CLOT</name>
<protein>
    <submittedName>
        <fullName evidence="1">Excisionase</fullName>
    </submittedName>
</protein>
<dbReference type="Gene3D" id="3.90.105.50">
    <property type="match status" value="1"/>
</dbReference>
<evidence type="ECO:0000313" key="2">
    <source>
        <dbReference type="Proteomes" id="UP000265930"/>
    </source>
</evidence>
<gene>
    <name evidence="1" type="ORF">D2A34_21745</name>
</gene>
<comment type="caution">
    <text evidence="1">The sequence shown here is derived from an EMBL/GenBank/DDBJ whole genome shotgun (WGS) entry which is preliminary data.</text>
</comment>
<dbReference type="Proteomes" id="UP000265930">
    <property type="component" value="Unassembled WGS sequence"/>
</dbReference>
<dbReference type="RefSeq" id="WP_119367899.1">
    <property type="nucleotide sequence ID" value="NZ_QXDJ01000006.1"/>
</dbReference>
<dbReference type="EMBL" id="QXDJ01000006">
    <property type="protein sequence ID" value="RII32824.1"/>
    <property type="molecule type" value="Genomic_DNA"/>
</dbReference>
<sequence length="96" mass="11316">MEKILEEILYTLKELQSVKLQNQKQEKLTYSLEECAAISGIGRNTLLEETYKVNSTFPYFKVGRKIQVNKAMFEKWLQEMSKNHTELRGEQLKCVQ</sequence>
<reference evidence="1 2" key="1">
    <citation type="submission" date="2018-08" db="EMBL/GenBank/DDBJ databases">
        <title>Genome of Clostridium chromiireducens C1, DSM12136.</title>
        <authorList>
            <person name="Xing M."/>
            <person name="Wei Y."/>
            <person name="Ang E.L."/>
            <person name="Zhao H."/>
            <person name="Zhang Y."/>
        </authorList>
    </citation>
    <scope>NUCLEOTIDE SEQUENCE [LARGE SCALE GENOMIC DNA]</scope>
    <source>
        <strain evidence="1 2">C1</strain>
    </source>
</reference>